<feature type="domain" description="ABC transporter" evidence="4">
    <location>
        <begin position="9"/>
        <end position="246"/>
    </location>
</feature>
<keyword evidence="3 5" id="KW-0067">ATP-binding</keyword>
<dbReference type="RefSeq" id="WP_078484852.1">
    <property type="nucleotide sequence ID" value="NZ_MPRL01000077.1"/>
</dbReference>
<dbReference type="InterPro" id="IPR003593">
    <property type="entry name" value="AAA+_ATPase"/>
</dbReference>
<dbReference type="Proteomes" id="UP000191110">
    <property type="component" value="Unassembled WGS sequence"/>
</dbReference>
<dbReference type="InterPro" id="IPR003439">
    <property type="entry name" value="ABC_transporter-like_ATP-bd"/>
</dbReference>
<dbReference type="SUPFAM" id="SSF52540">
    <property type="entry name" value="P-loop containing nucleoside triphosphate hydrolases"/>
    <property type="match status" value="1"/>
</dbReference>
<proteinExistence type="predicted"/>
<dbReference type="Gene3D" id="3.40.50.300">
    <property type="entry name" value="P-loop containing nucleotide triphosphate hydrolases"/>
    <property type="match status" value="1"/>
</dbReference>
<dbReference type="InterPro" id="IPR027417">
    <property type="entry name" value="P-loop_NTPase"/>
</dbReference>
<evidence type="ECO:0000259" key="4">
    <source>
        <dbReference type="PROSITE" id="PS50893"/>
    </source>
</evidence>
<dbReference type="Pfam" id="PF00005">
    <property type="entry name" value="ABC_tran"/>
    <property type="match status" value="1"/>
</dbReference>
<dbReference type="PANTHER" id="PTHR43023">
    <property type="entry name" value="PROTEIN TRIGALACTOSYLDIACYLGLYCEROL 3, CHLOROPLASTIC"/>
    <property type="match status" value="1"/>
</dbReference>
<reference evidence="5 6" key="1">
    <citation type="submission" date="2016-11" db="EMBL/GenBank/DDBJ databases">
        <title>Mixed transmission modes and dynamic genome evolution in an obligate animal-bacterial symbiosis.</title>
        <authorList>
            <person name="Russell S.L."/>
            <person name="Corbett-Detig R.B."/>
            <person name="Cavanaugh C.M."/>
        </authorList>
    </citation>
    <scope>NUCLEOTIDE SEQUENCE [LARGE SCALE GENOMIC DNA]</scope>
    <source>
        <strain evidence="5">Sveles-Q1</strain>
    </source>
</reference>
<dbReference type="OrthoDB" id="9802264at2"/>
<dbReference type="SMART" id="SM00382">
    <property type="entry name" value="AAA"/>
    <property type="match status" value="1"/>
</dbReference>
<dbReference type="GO" id="GO:0005524">
    <property type="term" value="F:ATP binding"/>
    <property type="evidence" value="ECO:0007669"/>
    <property type="project" value="UniProtKB-KW"/>
</dbReference>
<dbReference type="GO" id="GO:0016887">
    <property type="term" value="F:ATP hydrolysis activity"/>
    <property type="evidence" value="ECO:0007669"/>
    <property type="project" value="InterPro"/>
</dbReference>
<comment type="caution">
    <text evidence="5">The sequence shown here is derived from an EMBL/GenBank/DDBJ whole genome shotgun (WGS) entry which is preliminary data.</text>
</comment>
<name>A0A1T2L0P4_9GAMM</name>
<dbReference type="EMBL" id="MPRL01000077">
    <property type="protein sequence ID" value="OOZ38648.1"/>
    <property type="molecule type" value="Genomic_DNA"/>
</dbReference>
<dbReference type="PANTHER" id="PTHR43023:SF3">
    <property type="entry name" value="PROTEIN TRIGALACTOSYLDIACYLGLYCEROL 3, CHLOROPLASTIC"/>
    <property type="match status" value="1"/>
</dbReference>
<evidence type="ECO:0000256" key="3">
    <source>
        <dbReference type="ARBA" id="ARBA00022840"/>
    </source>
</evidence>
<evidence type="ECO:0000313" key="6">
    <source>
        <dbReference type="Proteomes" id="UP000191110"/>
    </source>
</evidence>
<keyword evidence="2" id="KW-0547">Nucleotide-binding</keyword>
<evidence type="ECO:0000256" key="1">
    <source>
        <dbReference type="ARBA" id="ARBA00022448"/>
    </source>
</evidence>
<dbReference type="InterPro" id="IPR017871">
    <property type="entry name" value="ABC_transporter-like_CS"/>
</dbReference>
<evidence type="ECO:0000256" key="2">
    <source>
        <dbReference type="ARBA" id="ARBA00022741"/>
    </source>
</evidence>
<accession>A0A1T2L0P4</accession>
<dbReference type="AlphaFoldDB" id="A0A1T2L0P4"/>
<keyword evidence="6" id="KW-1185">Reference proteome</keyword>
<dbReference type="PROSITE" id="PS00211">
    <property type="entry name" value="ABC_TRANSPORTER_1"/>
    <property type="match status" value="1"/>
</dbReference>
<evidence type="ECO:0000313" key="5">
    <source>
        <dbReference type="EMBL" id="OOZ38648.1"/>
    </source>
</evidence>
<organism evidence="5 6">
    <name type="scientific">Solemya pervernicosa gill symbiont</name>
    <dbReference type="NCBI Taxonomy" id="642797"/>
    <lineage>
        <taxon>Bacteria</taxon>
        <taxon>Pseudomonadati</taxon>
        <taxon>Pseudomonadota</taxon>
        <taxon>Gammaproteobacteria</taxon>
        <taxon>sulfur-oxidizing symbionts</taxon>
    </lineage>
</organism>
<gene>
    <name evidence="5" type="ORF">BOW53_14735</name>
</gene>
<protein>
    <submittedName>
        <fullName evidence="5">ABC transporter ATP-binding protein</fullName>
    </submittedName>
</protein>
<keyword evidence="1" id="KW-0813">Transport</keyword>
<dbReference type="PROSITE" id="PS50893">
    <property type="entry name" value="ABC_TRANSPORTER_2"/>
    <property type="match status" value="1"/>
</dbReference>
<sequence>MNSDIEKIIKIRALQTRFGDHTLHHHIDLDIHRGEILAIAGGSGCGKSTLLREMLNLHQPYSGTIELLGYNIHRIDEATQLELYRNIGVMYQHGALFGGMSVLDNIAMPLREHTRLSEQLIEEIATIKLGLVGLPIDTGGKRPSDLSGGMLKRVAVARALALDPQILFLDEPTAGLDPQSAAGLDELIGNLKRLLGLTIIVVTHDLDTLWQIVDRVALLGEGRVIATDTMEALAKREEPTIRDYFHGPRGRAAKEQAWTTR</sequence>